<sequence>MDEELEIDPQHAELERLIGVLTPLRQHRQARAERAQSRAQAELATMHDQLTQAQATLGQERINQRERRQGLADIHLQQTLTMTEVDRWHDKERRMLDRLAEVRQEVDQQCLQINAQQALLEQARQNAKARQRAVEKLSCLKEAIHEEG</sequence>
<protein>
    <submittedName>
        <fullName evidence="2">Type III secretion protein</fullName>
    </submittedName>
</protein>
<proteinExistence type="predicted"/>
<dbReference type="Gene3D" id="1.10.287.1700">
    <property type="match status" value="1"/>
</dbReference>
<dbReference type="Proteomes" id="UP000026739">
    <property type="component" value="Unassembled WGS sequence"/>
</dbReference>
<feature type="coiled-coil region" evidence="1">
    <location>
        <begin position="106"/>
        <end position="140"/>
    </location>
</feature>
<dbReference type="InterPro" id="IPR009929">
    <property type="entry name" value="T3SS_YscO"/>
</dbReference>
<evidence type="ECO:0000256" key="1">
    <source>
        <dbReference type="SAM" id="Coils"/>
    </source>
</evidence>
<dbReference type="RefSeq" id="WP_033060844.1">
    <property type="nucleotide sequence ID" value="NZ_AZQQ01000100.1"/>
</dbReference>
<organism evidence="2 3">
    <name type="scientific">Pseudomonas mandelii PD30</name>
    <dbReference type="NCBI Taxonomy" id="1419583"/>
    <lineage>
        <taxon>Bacteria</taxon>
        <taxon>Pseudomonadati</taxon>
        <taxon>Pseudomonadota</taxon>
        <taxon>Gammaproteobacteria</taxon>
        <taxon>Pseudomonadales</taxon>
        <taxon>Pseudomonadaceae</taxon>
        <taxon>Pseudomonas</taxon>
    </lineage>
</organism>
<accession>A0A059KWC0</accession>
<keyword evidence="1" id="KW-0175">Coiled coil</keyword>
<dbReference type="Pfam" id="PF07321">
    <property type="entry name" value="YscO"/>
    <property type="match status" value="1"/>
</dbReference>
<name>A0A059KWC0_9PSED</name>
<evidence type="ECO:0000313" key="2">
    <source>
        <dbReference type="EMBL" id="KDD66125.1"/>
    </source>
</evidence>
<evidence type="ECO:0000313" key="3">
    <source>
        <dbReference type="Proteomes" id="UP000026739"/>
    </source>
</evidence>
<dbReference type="AlphaFoldDB" id="A0A059KWC0"/>
<dbReference type="InterPro" id="IPR053716">
    <property type="entry name" value="Flag_assembly_chemotaxis_eff"/>
</dbReference>
<reference evidence="2 3" key="1">
    <citation type="submission" date="2013-12" db="EMBL/GenBank/DDBJ databases">
        <authorList>
            <person name="Formusa P.A."/>
            <person name="Habash M."/>
            <person name="Lee H."/>
            <person name="Trevors J.T."/>
        </authorList>
    </citation>
    <scope>NUCLEOTIDE SEQUENCE [LARGE SCALE GENOMIC DNA]</scope>
    <source>
        <strain evidence="2 3">PD30</strain>
    </source>
</reference>
<comment type="caution">
    <text evidence="2">The sequence shown here is derived from an EMBL/GenBank/DDBJ whole genome shotgun (WGS) entry which is preliminary data.</text>
</comment>
<gene>
    <name evidence="2" type="ORF">V466_25425</name>
</gene>
<dbReference type="EMBL" id="AZQQ01000100">
    <property type="protein sequence ID" value="KDD66125.1"/>
    <property type="molecule type" value="Genomic_DNA"/>
</dbReference>